<organism evidence="1 2">
    <name type="scientific">Caerostris darwini</name>
    <dbReference type="NCBI Taxonomy" id="1538125"/>
    <lineage>
        <taxon>Eukaryota</taxon>
        <taxon>Metazoa</taxon>
        <taxon>Ecdysozoa</taxon>
        <taxon>Arthropoda</taxon>
        <taxon>Chelicerata</taxon>
        <taxon>Arachnida</taxon>
        <taxon>Araneae</taxon>
        <taxon>Araneomorphae</taxon>
        <taxon>Entelegynae</taxon>
        <taxon>Araneoidea</taxon>
        <taxon>Araneidae</taxon>
        <taxon>Caerostris</taxon>
    </lineage>
</organism>
<gene>
    <name evidence="1" type="primary">Prdm9_48</name>
    <name evidence="1" type="ORF">CDAR_610511</name>
</gene>
<reference evidence="1 2" key="1">
    <citation type="submission" date="2021-06" db="EMBL/GenBank/DDBJ databases">
        <title>Caerostris darwini draft genome.</title>
        <authorList>
            <person name="Kono N."/>
            <person name="Arakawa K."/>
        </authorList>
    </citation>
    <scope>NUCLEOTIDE SEQUENCE [LARGE SCALE GENOMIC DNA]</scope>
</reference>
<evidence type="ECO:0000313" key="2">
    <source>
        <dbReference type="Proteomes" id="UP001054837"/>
    </source>
</evidence>
<dbReference type="EMBL" id="BPLQ01000519">
    <property type="protein sequence ID" value="GIX72333.1"/>
    <property type="molecule type" value="Genomic_DNA"/>
</dbReference>
<proteinExistence type="predicted"/>
<dbReference type="Proteomes" id="UP001054837">
    <property type="component" value="Unassembled WGS sequence"/>
</dbReference>
<protein>
    <submittedName>
        <fullName evidence="1">Histone-lysine N-methyltransferase PRDM9</fullName>
    </submittedName>
</protein>
<keyword evidence="2" id="KW-1185">Reference proteome</keyword>
<name>A0AAV4MKE0_9ARAC</name>
<sequence length="93" mass="11015">MLSKFDKMNESSDRNKNVKFTSDAWTALSEYEKRRYENVQKNFEILKASGITPKMPEFLMTKFKRPQTKRLKTNANSMQPKGEIKQFKEIFNA</sequence>
<evidence type="ECO:0000313" key="1">
    <source>
        <dbReference type="EMBL" id="GIX72333.1"/>
    </source>
</evidence>
<comment type="caution">
    <text evidence="1">The sequence shown here is derived from an EMBL/GenBank/DDBJ whole genome shotgun (WGS) entry which is preliminary data.</text>
</comment>
<dbReference type="AlphaFoldDB" id="A0AAV4MKE0"/>
<accession>A0AAV4MKE0</accession>